<reference evidence="9" key="1">
    <citation type="journal article" date="2021" name="Nat. Commun.">
        <title>Genetic determinants of endophytism in the Arabidopsis root mycobiome.</title>
        <authorList>
            <person name="Mesny F."/>
            <person name="Miyauchi S."/>
            <person name="Thiergart T."/>
            <person name="Pickel B."/>
            <person name="Atanasova L."/>
            <person name="Karlsson M."/>
            <person name="Huettel B."/>
            <person name="Barry K.W."/>
            <person name="Haridas S."/>
            <person name="Chen C."/>
            <person name="Bauer D."/>
            <person name="Andreopoulos W."/>
            <person name="Pangilinan J."/>
            <person name="LaButti K."/>
            <person name="Riley R."/>
            <person name="Lipzen A."/>
            <person name="Clum A."/>
            <person name="Drula E."/>
            <person name="Henrissat B."/>
            <person name="Kohler A."/>
            <person name="Grigoriev I.V."/>
            <person name="Martin F.M."/>
            <person name="Hacquard S."/>
        </authorList>
    </citation>
    <scope>NUCLEOTIDE SEQUENCE</scope>
    <source>
        <strain evidence="9">MPI-SDFR-AT-0120</strain>
    </source>
</reference>
<dbReference type="PANTHER" id="PTHR33048:SF47">
    <property type="entry name" value="INTEGRAL MEMBRANE PROTEIN-RELATED"/>
    <property type="match status" value="1"/>
</dbReference>
<evidence type="ECO:0000256" key="7">
    <source>
        <dbReference type="SAM" id="Phobius"/>
    </source>
</evidence>
<evidence type="ECO:0000256" key="1">
    <source>
        <dbReference type="ARBA" id="ARBA00004141"/>
    </source>
</evidence>
<dbReference type="AlphaFoldDB" id="A0A8K0QVK3"/>
<evidence type="ECO:0000256" key="5">
    <source>
        <dbReference type="ARBA" id="ARBA00038359"/>
    </source>
</evidence>
<feature type="transmembrane region" description="Helical" evidence="7">
    <location>
        <begin position="12"/>
        <end position="30"/>
    </location>
</feature>
<keyword evidence="3 7" id="KW-1133">Transmembrane helix</keyword>
<dbReference type="Proteomes" id="UP000813461">
    <property type="component" value="Unassembled WGS sequence"/>
</dbReference>
<dbReference type="InterPro" id="IPR049326">
    <property type="entry name" value="Rhodopsin_dom_fungi"/>
</dbReference>
<evidence type="ECO:0000259" key="8">
    <source>
        <dbReference type="Pfam" id="PF20684"/>
    </source>
</evidence>
<feature type="transmembrane region" description="Helical" evidence="7">
    <location>
        <begin position="204"/>
        <end position="224"/>
    </location>
</feature>
<dbReference type="PANTHER" id="PTHR33048">
    <property type="entry name" value="PTH11-LIKE INTEGRAL MEMBRANE PROTEIN (AFU_ORTHOLOGUE AFUA_5G11245)"/>
    <property type="match status" value="1"/>
</dbReference>
<comment type="caution">
    <text evidence="9">The sequence shown here is derived from an EMBL/GenBank/DDBJ whole genome shotgun (WGS) entry which is preliminary data.</text>
</comment>
<comment type="similarity">
    <text evidence="5">Belongs to the SAT4 family.</text>
</comment>
<feature type="transmembrane region" description="Helical" evidence="7">
    <location>
        <begin position="95"/>
        <end position="113"/>
    </location>
</feature>
<evidence type="ECO:0000256" key="6">
    <source>
        <dbReference type="SAM" id="MobiDB-lite"/>
    </source>
</evidence>
<dbReference type="GO" id="GO:0016020">
    <property type="term" value="C:membrane"/>
    <property type="evidence" value="ECO:0007669"/>
    <property type="project" value="UniProtKB-SubCell"/>
</dbReference>
<comment type="subcellular location">
    <subcellularLocation>
        <location evidence="1">Membrane</location>
        <topology evidence="1">Multi-pass membrane protein</topology>
    </subcellularLocation>
</comment>
<feature type="transmembrane region" description="Helical" evidence="7">
    <location>
        <begin position="42"/>
        <end position="63"/>
    </location>
</feature>
<keyword evidence="2 7" id="KW-0812">Transmembrane</keyword>
<dbReference type="EMBL" id="JAGMVJ010000021">
    <property type="protein sequence ID" value="KAH7074047.1"/>
    <property type="molecule type" value="Genomic_DNA"/>
</dbReference>
<feature type="transmembrane region" description="Helical" evidence="7">
    <location>
        <begin position="171"/>
        <end position="192"/>
    </location>
</feature>
<accession>A0A8K0QVK3</accession>
<gene>
    <name evidence="9" type="ORF">FB567DRAFT_188135</name>
</gene>
<evidence type="ECO:0000313" key="9">
    <source>
        <dbReference type="EMBL" id="KAH7074047.1"/>
    </source>
</evidence>
<feature type="transmembrane region" description="Helical" evidence="7">
    <location>
        <begin position="125"/>
        <end position="151"/>
    </location>
</feature>
<evidence type="ECO:0000256" key="2">
    <source>
        <dbReference type="ARBA" id="ARBA00022692"/>
    </source>
</evidence>
<keyword evidence="4 7" id="KW-0472">Membrane</keyword>
<evidence type="ECO:0000256" key="3">
    <source>
        <dbReference type="ARBA" id="ARBA00022989"/>
    </source>
</evidence>
<evidence type="ECO:0000313" key="10">
    <source>
        <dbReference type="Proteomes" id="UP000813461"/>
    </source>
</evidence>
<proteinExistence type="inferred from homology"/>
<feature type="domain" description="Rhodopsin" evidence="8">
    <location>
        <begin position="27"/>
        <end position="270"/>
    </location>
</feature>
<feature type="compositionally biased region" description="Basic and acidic residues" evidence="6">
    <location>
        <begin position="305"/>
        <end position="314"/>
    </location>
</feature>
<organism evidence="9 10">
    <name type="scientific">Paraphoma chrysanthemicola</name>
    <dbReference type="NCBI Taxonomy" id="798071"/>
    <lineage>
        <taxon>Eukaryota</taxon>
        <taxon>Fungi</taxon>
        <taxon>Dikarya</taxon>
        <taxon>Ascomycota</taxon>
        <taxon>Pezizomycotina</taxon>
        <taxon>Dothideomycetes</taxon>
        <taxon>Pleosporomycetidae</taxon>
        <taxon>Pleosporales</taxon>
        <taxon>Pleosporineae</taxon>
        <taxon>Phaeosphaeriaceae</taxon>
        <taxon>Paraphoma</taxon>
    </lineage>
</organism>
<feature type="region of interest" description="Disordered" evidence="6">
    <location>
        <begin position="304"/>
        <end position="325"/>
    </location>
</feature>
<feature type="compositionally biased region" description="Polar residues" evidence="6">
    <location>
        <begin position="315"/>
        <end position="325"/>
    </location>
</feature>
<protein>
    <recommendedName>
        <fullName evidence="8">Rhodopsin domain-containing protein</fullName>
    </recommendedName>
</protein>
<keyword evidence="10" id="KW-1185">Reference proteome</keyword>
<dbReference type="Pfam" id="PF20684">
    <property type="entry name" value="Fung_rhodopsin"/>
    <property type="match status" value="1"/>
</dbReference>
<name>A0A8K0QVK3_9PLEO</name>
<sequence length="377" mass="42093">MTYKPDAGVMSSMIITFSAATIILVCRLVSRRITRATLWLDDYFAVISWLAAALYFGFTIYWATVMGLGHVKEDIPKPAEKVDEYARFGLFMAEFLYAMSLGFSKLAILCFYWRLFSVSVIRPGIYILQASTIIWLTIRTFMTIFHCLPVQAYWNLNIKGAVCRIDPGKFMFGTTLVHLFLEIAVLLLPVFQVASLKLRLSQKIAVVAMFMFGIFVCAASIVVLVKAIKFNSKTTEMARDIKGVIIWAGTEADLAIISSCLPITKPIFRRFLSGSTLGTKSTSTGPNALSYLTSSKGIKLRTTSRTKDLDDNSSERQFAQTEDGSSGKTYFETYAERGGHNNTTISCDVKGNDSNDDNSRTYGIQVKNETDVRYESI</sequence>
<dbReference type="InterPro" id="IPR052337">
    <property type="entry name" value="SAT4-like"/>
</dbReference>
<evidence type="ECO:0000256" key="4">
    <source>
        <dbReference type="ARBA" id="ARBA00023136"/>
    </source>
</evidence>
<dbReference type="OrthoDB" id="5421689at2759"/>